<dbReference type="SUPFAM" id="SSF51294">
    <property type="entry name" value="Hedgehog/intein (Hint) domain"/>
    <property type="match status" value="1"/>
</dbReference>
<feature type="signal peptide" evidence="1">
    <location>
        <begin position="1"/>
        <end position="19"/>
    </location>
</feature>
<keyword evidence="4" id="KW-1185">Reference proteome</keyword>
<evidence type="ECO:0000256" key="1">
    <source>
        <dbReference type="SAM" id="SignalP"/>
    </source>
</evidence>
<evidence type="ECO:0000313" key="3">
    <source>
        <dbReference type="EMBL" id="MDI9861585.1"/>
    </source>
</evidence>
<protein>
    <recommendedName>
        <fullName evidence="2">Hint domain-containing protein</fullName>
    </recommendedName>
</protein>
<proteinExistence type="predicted"/>
<name>A0ABT6YDH0_9BACT</name>
<sequence>MKKVLLVFGLVCSTLFAKAQEVAKVGIKNADYDALKKIAVKNPDKDTYIKEGAYVLDNSNPPYIFKFSDGKERRIYLYKVLETAEMKEMGSLMVFTTPKDGKKISLVVPNPMAEKEVWGKYIDDLKDGEKAVSGFSSCVAFVLAKEFTGGASGAEHGAEDKYEYCFPETAVVTMADGSQKSIAEVKAGEVVMSYNTITNQAETTLVDEVIEHDNKSFGIVKVLLSDAEDQAFASTQPLFQLTELEGTANHPVMTTTGHAKLGKLKVGEQVLMYNSDTHTFNRYKVFSTNSDYRTVEKVYNLRTANDKYLVNSIVVLEK</sequence>
<accession>A0ABT6YDH0</accession>
<evidence type="ECO:0000313" key="4">
    <source>
        <dbReference type="Proteomes" id="UP001236507"/>
    </source>
</evidence>
<comment type="caution">
    <text evidence="3">The sequence shown here is derived from an EMBL/GenBank/DDBJ whole genome shotgun (WGS) entry which is preliminary data.</text>
</comment>
<evidence type="ECO:0000259" key="2">
    <source>
        <dbReference type="SMART" id="SM00306"/>
    </source>
</evidence>
<dbReference type="Gene3D" id="2.170.16.10">
    <property type="entry name" value="Hedgehog/Intein (Hint) domain"/>
    <property type="match status" value="1"/>
</dbReference>
<organism evidence="3 4">
    <name type="scientific">Flectobacillus roseus</name>
    <dbReference type="NCBI Taxonomy" id="502259"/>
    <lineage>
        <taxon>Bacteria</taxon>
        <taxon>Pseudomonadati</taxon>
        <taxon>Bacteroidota</taxon>
        <taxon>Cytophagia</taxon>
        <taxon>Cytophagales</taxon>
        <taxon>Flectobacillaceae</taxon>
        <taxon>Flectobacillus</taxon>
    </lineage>
</organism>
<dbReference type="EMBL" id="JASHIF010000020">
    <property type="protein sequence ID" value="MDI9861585.1"/>
    <property type="molecule type" value="Genomic_DNA"/>
</dbReference>
<dbReference type="PROSITE" id="PS50817">
    <property type="entry name" value="INTEIN_N_TER"/>
    <property type="match status" value="1"/>
</dbReference>
<dbReference type="RefSeq" id="WP_095161469.1">
    <property type="nucleotide sequence ID" value="NZ_JASHIF010000020.1"/>
</dbReference>
<feature type="domain" description="Hint" evidence="2">
    <location>
        <begin position="163"/>
        <end position="274"/>
    </location>
</feature>
<dbReference type="SMART" id="SM00306">
    <property type="entry name" value="HintN"/>
    <property type="match status" value="1"/>
</dbReference>
<feature type="chain" id="PRO_5046587406" description="Hint domain-containing protein" evidence="1">
    <location>
        <begin position="20"/>
        <end position="318"/>
    </location>
</feature>
<dbReference type="Proteomes" id="UP001236507">
    <property type="component" value="Unassembled WGS sequence"/>
</dbReference>
<dbReference type="InterPro" id="IPR036844">
    <property type="entry name" value="Hint_dom_sf"/>
</dbReference>
<dbReference type="CDD" id="cd00081">
    <property type="entry name" value="Hint"/>
    <property type="match status" value="1"/>
</dbReference>
<dbReference type="InterPro" id="IPR003587">
    <property type="entry name" value="Hint_dom_N"/>
</dbReference>
<dbReference type="InterPro" id="IPR006141">
    <property type="entry name" value="Intein_N"/>
</dbReference>
<keyword evidence="1" id="KW-0732">Signal</keyword>
<gene>
    <name evidence="3" type="ORF">QM524_20360</name>
</gene>
<reference evidence="3 4" key="1">
    <citation type="submission" date="2023-05" db="EMBL/GenBank/DDBJ databases">
        <title>Novel species of genus Flectobacillus isolated from stream in China.</title>
        <authorList>
            <person name="Lu H."/>
        </authorList>
    </citation>
    <scope>NUCLEOTIDE SEQUENCE [LARGE SCALE GENOMIC DNA]</scope>
    <source>
        <strain evidence="3 4">KCTC 42575</strain>
    </source>
</reference>